<evidence type="ECO:0000259" key="4">
    <source>
        <dbReference type="Pfam" id="PF00171"/>
    </source>
</evidence>
<feature type="active site" evidence="2">
    <location>
        <position position="229"/>
    </location>
</feature>
<dbReference type="Gene3D" id="3.40.309.10">
    <property type="entry name" value="Aldehyde Dehydrogenase, Chain A, domain 2"/>
    <property type="match status" value="1"/>
</dbReference>
<organism evidence="5 6">
    <name type="scientific">Mastigocoleus testarum BC008</name>
    <dbReference type="NCBI Taxonomy" id="371196"/>
    <lineage>
        <taxon>Bacteria</taxon>
        <taxon>Bacillati</taxon>
        <taxon>Cyanobacteriota</taxon>
        <taxon>Cyanophyceae</taxon>
        <taxon>Nostocales</taxon>
        <taxon>Hapalosiphonaceae</taxon>
        <taxon>Mastigocoleus</taxon>
    </lineage>
</organism>
<gene>
    <name evidence="5" type="ORF">BC008_15350</name>
</gene>
<dbReference type="Proteomes" id="UP000053372">
    <property type="component" value="Unassembled WGS sequence"/>
</dbReference>
<dbReference type="InterPro" id="IPR029510">
    <property type="entry name" value="Ald_DH_CS_GLU"/>
</dbReference>
<dbReference type="GO" id="GO:0009450">
    <property type="term" value="P:gamma-aminobutyric acid catabolic process"/>
    <property type="evidence" value="ECO:0007669"/>
    <property type="project" value="TreeGrafter"/>
</dbReference>
<dbReference type="AlphaFoldDB" id="A0A0V7ZHV7"/>
<dbReference type="PANTHER" id="PTHR43353">
    <property type="entry name" value="SUCCINATE-SEMIALDEHYDE DEHYDROGENASE, MITOCHONDRIAL"/>
    <property type="match status" value="1"/>
</dbReference>
<dbReference type="InterPro" id="IPR016162">
    <property type="entry name" value="Ald_DH_N"/>
</dbReference>
<name>A0A0V7ZHV7_9CYAN</name>
<dbReference type="InterPro" id="IPR016163">
    <property type="entry name" value="Ald_DH_C"/>
</dbReference>
<keyword evidence="6" id="KW-1185">Reference proteome</keyword>
<dbReference type="GO" id="GO:0004777">
    <property type="term" value="F:succinate-semialdehyde dehydrogenase (NAD+) activity"/>
    <property type="evidence" value="ECO:0007669"/>
    <property type="project" value="TreeGrafter"/>
</dbReference>
<sequence>MSRPIEVRNPRNGKFDYVIIPPPERLLVQKCNRLRRAQKNWQEIGLEIRIAALQEWKQAIISTKDKLSEALVADTGSWVVSQLEINSFLASIDYWCKFAYKTLRSPRQETNIRFIQLEQTGVPYQLVGVISPYSCPLMLSTIDTIPALLAGCAVIVKPSEITPRFMSPLLAALNTIPILRDVLNFVEGGRDTGTVLIECVDFICFTGNASTGLEVATSANKQFIPACLELGGKNPAIILESADLDLTTSAVLWGSVFNSGQSCHCLERIYVAEPIYDKFYHQLVAKAYRLKFSHPELSDGDIGPIVAEKQAVIIEEHLQDAIDKGAVIHCGGEVEELGGGWWCHPTVITGVNHSMKIMTEETFGPIIPVMSFSQVTEAINLANDSLYGLSGAVFAATEAEAIEVAEKLNLSAVSINDAALNIIIQEGEQNPFRFSGMGSSRTGFTAIQRFLRKKTLFVKTKSVENSWWFNGR</sequence>
<evidence type="ECO:0000256" key="1">
    <source>
        <dbReference type="ARBA" id="ARBA00023002"/>
    </source>
</evidence>
<proteinExistence type="inferred from homology"/>
<dbReference type="PANTHER" id="PTHR43353:SF6">
    <property type="entry name" value="CYTOPLASMIC ALDEHYDE DEHYDROGENASE (EUROFUNG)"/>
    <property type="match status" value="1"/>
</dbReference>
<protein>
    <submittedName>
        <fullName evidence="5">Aldehyde dehydrogenase</fullName>
    </submittedName>
</protein>
<comment type="similarity">
    <text evidence="3">Belongs to the aldehyde dehydrogenase family.</text>
</comment>
<evidence type="ECO:0000256" key="2">
    <source>
        <dbReference type="PROSITE-ProRule" id="PRU10007"/>
    </source>
</evidence>
<dbReference type="RefSeq" id="WP_027843093.1">
    <property type="nucleotide sequence ID" value="NZ_LMTZ01000131.1"/>
</dbReference>
<dbReference type="InterPro" id="IPR016161">
    <property type="entry name" value="Ald_DH/histidinol_DH"/>
</dbReference>
<feature type="domain" description="Aldehyde dehydrogenase" evidence="4">
    <location>
        <begin position="32"/>
        <end position="451"/>
    </location>
</feature>
<dbReference type="SUPFAM" id="SSF53720">
    <property type="entry name" value="ALDH-like"/>
    <property type="match status" value="1"/>
</dbReference>
<dbReference type="Gene3D" id="3.40.605.10">
    <property type="entry name" value="Aldehyde Dehydrogenase, Chain A, domain 1"/>
    <property type="match status" value="1"/>
</dbReference>
<keyword evidence="1 3" id="KW-0560">Oxidoreductase</keyword>
<comment type="caution">
    <text evidence="5">The sequence shown here is derived from an EMBL/GenBank/DDBJ whole genome shotgun (WGS) entry which is preliminary data.</text>
</comment>
<dbReference type="InterPro" id="IPR015590">
    <property type="entry name" value="Aldehyde_DH_dom"/>
</dbReference>
<evidence type="ECO:0000313" key="5">
    <source>
        <dbReference type="EMBL" id="KST63830.1"/>
    </source>
</evidence>
<accession>A0A0V7ZHV7</accession>
<evidence type="ECO:0000313" key="6">
    <source>
        <dbReference type="Proteomes" id="UP000053372"/>
    </source>
</evidence>
<reference evidence="5 6" key="1">
    <citation type="journal article" date="2015" name="Genome Announc.">
        <title>Draft Genome of the Euendolithic (true boring) Cyanobacterium Mastigocoleus testarum strain BC008.</title>
        <authorList>
            <person name="Guida B.S."/>
            <person name="Garcia-Pichel F."/>
        </authorList>
    </citation>
    <scope>NUCLEOTIDE SEQUENCE [LARGE SCALE GENOMIC DNA]</scope>
    <source>
        <strain evidence="5 6">BC008</strain>
    </source>
</reference>
<dbReference type="EMBL" id="LMTZ01000131">
    <property type="protein sequence ID" value="KST63830.1"/>
    <property type="molecule type" value="Genomic_DNA"/>
</dbReference>
<dbReference type="PROSITE" id="PS00687">
    <property type="entry name" value="ALDEHYDE_DEHYDR_GLU"/>
    <property type="match status" value="1"/>
</dbReference>
<dbReference type="OrthoDB" id="548310at2"/>
<evidence type="ECO:0000256" key="3">
    <source>
        <dbReference type="RuleBase" id="RU003345"/>
    </source>
</evidence>
<dbReference type="InterPro" id="IPR050740">
    <property type="entry name" value="Aldehyde_DH_Superfamily"/>
</dbReference>
<dbReference type="Pfam" id="PF00171">
    <property type="entry name" value="Aldedh"/>
    <property type="match status" value="1"/>
</dbReference>